<reference evidence="7 8" key="1">
    <citation type="submission" date="2019-01" db="EMBL/GenBank/DDBJ databases">
        <authorList>
            <person name="Chen W.-M."/>
        </authorList>
    </citation>
    <scope>NUCLEOTIDE SEQUENCE [LARGE SCALE GENOMIC DNA]</scope>
    <source>
        <strain evidence="7 8">HPM-16</strain>
    </source>
</reference>
<keyword evidence="8" id="KW-1185">Reference proteome</keyword>
<sequence length="199" mass="21431">MTSYLLQGYLTAGALIMAIGAQNAFVLAQGVKRQNHWPVATVCIVIDMVLISAGILGAGALIQAWPALVDLLRFGGALFLAWYGWGAFKAFLNPSALVAGQATQDLRTALLTTLAVSLLNPHVYLDTVVLIGSIGNQFEGAARMGFWFGAMAASVSWFILLTLTAQFASRWLGQAKNWRWVELFVALVMWTIAALLITG</sequence>
<evidence type="ECO:0000256" key="3">
    <source>
        <dbReference type="ARBA" id="ARBA00022692"/>
    </source>
</evidence>
<dbReference type="Pfam" id="PF01810">
    <property type="entry name" value="LysE"/>
    <property type="match status" value="1"/>
</dbReference>
<keyword evidence="3 6" id="KW-0812">Transmembrane</keyword>
<dbReference type="PANTHER" id="PTHR30086:SF20">
    <property type="entry name" value="ARGININE EXPORTER PROTEIN ARGO-RELATED"/>
    <property type="match status" value="1"/>
</dbReference>
<feature type="transmembrane region" description="Helical" evidence="6">
    <location>
        <begin position="39"/>
        <end position="65"/>
    </location>
</feature>
<dbReference type="RefSeq" id="WP_127694323.1">
    <property type="nucleotide sequence ID" value="NZ_SACQ01000004.1"/>
</dbReference>
<dbReference type="Proteomes" id="UP000282818">
    <property type="component" value="Unassembled WGS sequence"/>
</dbReference>
<gene>
    <name evidence="7" type="ORF">EOE65_10795</name>
</gene>
<dbReference type="EMBL" id="SACQ01000004">
    <property type="protein sequence ID" value="RVU30787.1"/>
    <property type="molecule type" value="Genomic_DNA"/>
</dbReference>
<feature type="transmembrane region" description="Helical" evidence="6">
    <location>
        <begin position="6"/>
        <end position="27"/>
    </location>
</feature>
<dbReference type="GO" id="GO:0015171">
    <property type="term" value="F:amino acid transmembrane transporter activity"/>
    <property type="evidence" value="ECO:0007669"/>
    <property type="project" value="TreeGrafter"/>
</dbReference>
<evidence type="ECO:0000256" key="5">
    <source>
        <dbReference type="ARBA" id="ARBA00023136"/>
    </source>
</evidence>
<feature type="transmembrane region" description="Helical" evidence="6">
    <location>
        <begin position="180"/>
        <end position="198"/>
    </location>
</feature>
<proteinExistence type="predicted"/>
<evidence type="ECO:0000313" key="8">
    <source>
        <dbReference type="Proteomes" id="UP000282818"/>
    </source>
</evidence>
<evidence type="ECO:0000256" key="2">
    <source>
        <dbReference type="ARBA" id="ARBA00022475"/>
    </source>
</evidence>
<dbReference type="InterPro" id="IPR001123">
    <property type="entry name" value="LeuE-type"/>
</dbReference>
<keyword evidence="4 6" id="KW-1133">Transmembrane helix</keyword>
<evidence type="ECO:0000256" key="4">
    <source>
        <dbReference type="ARBA" id="ARBA00022989"/>
    </source>
</evidence>
<accession>A0A437Q8G0</accession>
<name>A0A437Q8G0_9GAMM</name>
<keyword evidence="2" id="KW-1003">Cell membrane</keyword>
<comment type="caution">
    <text evidence="7">The sequence shown here is derived from an EMBL/GenBank/DDBJ whole genome shotgun (WGS) entry which is preliminary data.</text>
</comment>
<feature type="transmembrane region" description="Helical" evidence="6">
    <location>
        <begin position="146"/>
        <end position="168"/>
    </location>
</feature>
<dbReference type="GO" id="GO:0005886">
    <property type="term" value="C:plasma membrane"/>
    <property type="evidence" value="ECO:0007669"/>
    <property type="project" value="UniProtKB-SubCell"/>
</dbReference>
<comment type="subcellular location">
    <subcellularLocation>
        <location evidence="1">Cell membrane</location>
        <topology evidence="1">Multi-pass membrane protein</topology>
    </subcellularLocation>
</comment>
<evidence type="ECO:0000313" key="7">
    <source>
        <dbReference type="EMBL" id="RVU30787.1"/>
    </source>
</evidence>
<keyword evidence="5 6" id="KW-0472">Membrane</keyword>
<organism evidence="7 8">
    <name type="scientific">Neptunomonas marina</name>
    <dbReference type="NCBI Taxonomy" id="1815562"/>
    <lineage>
        <taxon>Bacteria</taxon>
        <taxon>Pseudomonadati</taxon>
        <taxon>Pseudomonadota</taxon>
        <taxon>Gammaproteobacteria</taxon>
        <taxon>Oceanospirillales</taxon>
        <taxon>Oceanospirillaceae</taxon>
        <taxon>Neptunomonas</taxon>
    </lineage>
</organism>
<dbReference type="PANTHER" id="PTHR30086">
    <property type="entry name" value="ARGININE EXPORTER PROTEIN ARGO"/>
    <property type="match status" value="1"/>
</dbReference>
<evidence type="ECO:0000256" key="1">
    <source>
        <dbReference type="ARBA" id="ARBA00004651"/>
    </source>
</evidence>
<protein>
    <submittedName>
        <fullName evidence="7">Amino acid transporter</fullName>
    </submittedName>
</protein>
<evidence type="ECO:0000256" key="6">
    <source>
        <dbReference type="SAM" id="Phobius"/>
    </source>
</evidence>
<feature type="transmembrane region" description="Helical" evidence="6">
    <location>
        <begin position="71"/>
        <end position="88"/>
    </location>
</feature>
<dbReference type="AlphaFoldDB" id="A0A437Q8G0"/>